<evidence type="ECO:0000313" key="4">
    <source>
        <dbReference type="Proteomes" id="UP000684084"/>
    </source>
</evidence>
<dbReference type="GO" id="GO:0000723">
    <property type="term" value="P:telomere maintenance"/>
    <property type="evidence" value="ECO:0007669"/>
    <property type="project" value="InterPro"/>
</dbReference>
<evidence type="ECO:0000259" key="2">
    <source>
        <dbReference type="Pfam" id="PF05970"/>
    </source>
</evidence>
<keyword evidence="1" id="KW-0234">DNA repair</keyword>
<dbReference type="AlphaFoldDB" id="A0A915YZD4"/>
<keyword evidence="1" id="KW-0233">DNA recombination</keyword>
<dbReference type="GO" id="GO:0006281">
    <property type="term" value="P:DNA repair"/>
    <property type="evidence" value="ECO:0007669"/>
    <property type="project" value="UniProtKB-KW"/>
</dbReference>
<keyword evidence="1" id="KW-0547">Nucleotide-binding</keyword>
<dbReference type="EC" id="5.6.2.3" evidence="1"/>
<dbReference type="InterPro" id="IPR051055">
    <property type="entry name" value="PIF1_helicase"/>
</dbReference>
<dbReference type="PANTHER" id="PTHR47642:SF6">
    <property type="entry name" value="ATP-DEPENDENT DNA HELICASE"/>
    <property type="match status" value="1"/>
</dbReference>
<feature type="domain" description="DNA helicase Pif1-like DEAD-box helicase" evidence="2">
    <location>
        <begin position="288"/>
        <end position="459"/>
    </location>
</feature>
<keyword evidence="1" id="KW-0227">DNA damage</keyword>
<name>A0A915YZD4_9GLOM</name>
<dbReference type="GO" id="GO:0006310">
    <property type="term" value="P:DNA recombination"/>
    <property type="evidence" value="ECO:0007669"/>
    <property type="project" value="UniProtKB-KW"/>
</dbReference>
<accession>A0A915YZD4</accession>
<reference evidence="3" key="1">
    <citation type="submission" date="2020-05" db="EMBL/GenBank/DDBJ databases">
        <authorList>
            <person name="Rincon C."/>
            <person name="Sanders R I."/>
            <person name="Robbins C."/>
            <person name="Chaturvedi A."/>
        </authorList>
    </citation>
    <scope>NUCLEOTIDE SEQUENCE</scope>
    <source>
        <strain evidence="3">CHB12</strain>
    </source>
</reference>
<dbReference type="GO" id="GO:0043139">
    <property type="term" value="F:5'-3' DNA helicase activity"/>
    <property type="evidence" value="ECO:0007669"/>
    <property type="project" value="UniProtKB-EC"/>
</dbReference>
<dbReference type="OrthoDB" id="2325450at2759"/>
<dbReference type="GO" id="GO:0005524">
    <property type="term" value="F:ATP binding"/>
    <property type="evidence" value="ECO:0007669"/>
    <property type="project" value="UniProtKB-KW"/>
</dbReference>
<comment type="similarity">
    <text evidence="1">Belongs to the helicase family.</text>
</comment>
<comment type="catalytic activity">
    <reaction evidence="1">
        <text>ATP + H2O = ADP + phosphate + H(+)</text>
        <dbReference type="Rhea" id="RHEA:13065"/>
        <dbReference type="ChEBI" id="CHEBI:15377"/>
        <dbReference type="ChEBI" id="CHEBI:15378"/>
        <dbReference type="ChEBI" id="CHEBI:30616"/>
        <dbReference type="ChEBI" id="CHEBI:43474"/>
        <dbReference type="ChEBI" id="CHEBI:456216"/>
        <dbReference type="EC" id="5.6.2.3"/>
    </reaction>
</comment>
<dbReference type="Pfam" id="PF05970">
    <property type="entry name" value="PIF1"/>
    <property type="match status" value="1"/>
</dbReference>
<dbReference type="Proteomes" id="UP000684084">
    <property type="component" value="Unassembled WGS sequence"/>
</dbReference>
<dbReference type="PANTHER" id="PTHR47642">
    <property type="entry name" value="ATP-DEPENDENT DNA HELICASE"/>
    <property type="match status" value="1"/>
</dbReference>
<keyword evidence="1" id="KW-0347">Helicase</keyword>
<dbReference type="GO" id="GO:0016787">
    <property type="term" value="F:hydrolase activity"/>
    <property type="evidence" value="ECO:0007669"/>
    <property type="project" value="UniProtKB-KW"/>
</dbReference>
<keyword evidence="1" id="KW-0067">ATP-binding</keyword>
<gene>
    <name evidence="3" type="ORF">CHRIB12_LOCUS5962</name>
</gene>
<keyword evidence="1" id="KW-0378">Hydrolase</keyword>
<dbReference type="EMBL" id="CAGKOT010000009">
    <property type="protein sequence ID" value="CAB5354733.1"/>
    <property type="molecule type" value="Genomic_DNA"/>
</dbReference>
<evidence type="ECO:0000313" key="3">
    <source>
        <dbReference type="EMBL" id="CAB5354733.1"/>
    </source>
</evidence>
<organism evidence="3 4">
    <name type="scientific">Rhizophagus irregularis</name>
    <dbReference type="NCBI Taxonomy" id="588596"/>
    <lineage>
        <taxon>Eukaryota</taxon>
        <taxon>Fungi</taxon>
        <taxon>Fungi incertae sedis</taxon>
        <taxon>Mucoromycota</taxon>
        <taxon>Glomeromycotina</taxon>
        <taxon>Glomeromycetes</taxon>
        <taxon>Glomerales</taxon>
        <taxon>Glomeraceae</taxon>
        <taxon>Rhizophagus</taxon>
    </lineage>
</organism>
<dbReference type="CDD" id="cd18809">
    <property type="entry name" value="SF1_C_RecD"/>
    <property type="match status" value="1"/>
</dbReference>
<dbReference type="InterPro" id="IPR010285">
    <property type="entry name" value="DNA_helicase_pif1-like_DEAD"/>
</dbReference>
<dbReference type="VEuPathDB" id="FungiDB:RhiirFUN_021513"/>
<protein>
    <recommendedName>
        <fullName evidence="1">ATP-dependent DNA helicase</fullName>
        <ecNumber evidence="1">5.6.2.3</ecNumber>
    </recommendedName>
</protein>
<evidence type="ECO:0000256" key="1">
    <source>
        <dbReference type="RuleBase" id="RU363044"/>
    </source>
</evidence>
<sequence>MIWNAHMNIQYVSSRKLAFYLTKYIAKSEPSHVFNIQEGDKFKEHIVARRLGSMELMFLILGETICNSSCAVTYLTTDPPTSRQKAIRPIYLIDENDDPYWKNHIEKYFDRPEEEEFSNLTYPQYFQNYEVVITRPTTSRFIYIDKLGNYVIKKTNQKLVRFRHLKLEDGELFFYQKLLLEIPCKSEEELLSTFSTYREHWLHHHPEFQEEIQQVTQDFLRSQQLKLNLQFNNLLESLINNLQTIIPASITELLTIQLNSLRIDPPIYSHCNALTLPNDQLNALSTIRNILGPSHQKNKHPYFFITGSAGTGKSFLINLIINDLKSKRSNYLLLAPTGIAATNIGGETIHSALRIHETHSGFQSLAFYDYDFFKYLKTIDTLIIDEISMVSATLFSFISDMFSIIQQQTIAFGGLNVIIVGDLAQLPPVTGSPVYKSSEWKLFYPLFLKEPQRQNQDMQYYNALQEIRFGNISITTWTILYEKENNFDHNKPLNTILNITNIVGYNQTANRINNIICNMLPVNEDKFLISSAIDYIDNQQYNPDDTQKLFKKKTNLPSHLRLQQGARVMYLKNNLIDQNIYNGTIGVITDLDLQNLEVRIAFSVKGGIIDIGIKKETATFMINGKPSSRCQFPLQNAFALTVHKTQGLTLPEVSVSLDNQFFAAGQAYTALSRCSDLSKLHIASLHPSAFITDKSMIEEYKRLEQKAAVPLPL</sequence>
<proteinExistence type="inferred from homology"/>
<comment type="cofactor">
    <cofactor evidence="1">
        <name>Mg(2+)</name>
        <dbReference type="ChEBI" id="CHEBI:18420"/>
    </cofactor>
</comment>
<dbReference type="VEuPathDB" id="FungiDB:RhiirFUN_016306"/>
<comment type="caution">
    <text evidence="3">The sequence shown here is derived from an EMBL/GenBank/DDBJ whole genome shotgun (WGS) entry which is preliminary data.</text>
</comment>